<dbReference type="KEGG" id="goe:100903911"/>
<evidence type="ECO:0000256" key="2">
    <source>
        <dbReference type="ARBA" id="ARBA00008661"/>
    </source>
</evidence>
<evidence type="ECO:0000256" key="11">
    <source>
        <dbReference type="RuleBase" id="RU363063"/>
    </source>
</evidence>
<dbReference type="EC" id="2.4.1.-" evidence="11"/>
<evidence type="ECO:0000256" key="7">
    <source>
        <dbReference type="ARBA" id="ARBA00022989"/>
    </source>
</evidence>
<dbReference type="Proteomes" id="UP000694867">
    <property type="component" value="Unplaced"/>
</dbReference>
<keyword evidence="9" id="KW-0472">Membrane</keyword>
<sequence>MASPDNDPMCRTFETIFATLNARDQLVLGTNVNRAREAAFKENEEQMQILRLLKDDRKTLNEISGNAGQVEAYDGLQGVFVTMNLIDETHLCHYEGLRLIISENLTDSRFLRPLPAGEMTAPVASPATKLSIEQEIFTEQERTLLQQQNCVRNAKPCPRLDLNRTDEYLVDLPGFEYLLNAPTCDSKESLVVLIHSACHHFNERKAIRFSWGNGSPRLRGFTIRLIFLLAMASDGEVQERILREHEKHNDIVQGNFVDAYRNLTYKHVMGLKWVWEHCSRAPRVMKMDDDIFVHLFNFHRLLRNTAESTNSLICYVQQQMPVTRDKGSKWMVKTPEYPLIYYEDYCSGWAYLMTPDIARRLYLESKYRPFFWVDDVHVTGTLAKMAGVQRTRINEKFTTEAESTTTWSNSDAQKEWKYVFGPTWGDPQLTYKAHQKAVECQKRKCSCCFDLFTLQIEETKETLNSPRKGKAKVISLN</sequence>
<evidence type="ECO:0000313" key="13">
    <source>
        <dbReference type="RefSeq" id="XP_003748504.3"/>
    </source>
</evidence>
<evidence type="ECO:0000256" key="10">
    <source>
        <dbReference type="ARBA" id="ARBA00023180"/>
    </source>
</evidence>
<dbReference type="InterPro" id="IPR002659">
    <property type="entry name" value="Glyco_trans_31"/>
</dbReference>
<keyword evidence="5" id="KW-0812">Transmembrane</keyword>
<dbReference type="PANTHER" id="PTHR11214:SF376">
    <property type="entry name" value="HEXOSYLTRANSFERASE"/>
    <property type="match status" value="1"/>
</dbReference>
<evidence type="ECO:0000313" key="12">
    <source>
        <dbReference type="Proteomes" id="UP000694867"/>
    </source>
</evidence>
<dbReference type="GO" id="GO:0000139">
    <property type="term" value="C:Golgi membrane"/>
    <property type="evidence" value="ECO:0007669"/>
    <property type="project" value="UniProtKB-SubCell"/>
</dbReference>
<keyword evidence="7" id="KW-1133">Transmembrane helix</keyword>
<dbReference type="RefSeq" id="XP_003748504.3">
    <property type="nucleotide sequence ID" value="XM_003748456.3"/>
</dbReference>
<dbReference type="GeneID" id="100903911"/>
<dbReference type="AlphaFoldDB" id="A0AAJ6W0Q3"/>
<reference evidence="13" key="1">
    <citation type="submission" date="2025-08" db="UniProtKB">
        <authorList>
            <consortium name="RefSeq"/>
        </authorList>
    </citation>
    <scope>IDENTIFICATION</scope>
</reference>
<comment type="subcellular location">
    <subcellularLocation>
        <location evidence="1 11">Golgi apparatus membrane</location>
        <topology evidence="1 11">Single-pass type II membrane protein</topology>
    </subcellularLocation>
</comment>
<evidence type="ECO:0000256" key="5">
    <source>
        <dbReference type="ARBA" id="ARBA00022692"/>
    </source>
</evidence>
<dbReference type="Pfam" id="PF01762">
    <property type="entry name" value="Galactosyl_T"/>
    <property type="match status" value="1"/>
</dbReference>
<evidence type="ECO:0000256" key="8">
    <source>
        <dbReference type="ARBA" id="ARBA00023034"/>
    </source>
</evidence>
<name>A0AAJ6W0Q3_9ACAR</name>
<keyword evidence="12" id="KW-1185">Reference proteome</keyword>
<evidence type="ECO:0000256" key="3">
    <source>
        <dbReference type="ARBA" id="ARBA00022676"/>
    </source>
</evidence>
<dbReference type="PANTHER" id="PTHR11214">
    <property type="entry name" value="BETA-1,3-N-ACETYLGLUCOSAMINYLTRANSFERASE"/>
    <property type="match status" value="1"/>
</dbReference>
<keyword evidence="10" id="KW-0325">Glycoprotein</keyword>
<keyword evidence="3 11" id="KW-0328">Glycosyltransferase</keyword>
<dbReference type="GO" id="GO:0016758">
    <property type="term" value="F:hexosyltransferase activity"/>
    <property type="evidence" value="ECO:0007669"/>
    <property type="project" value="InterPro"/>
</dbReference>
<evidence type="ECO:0000256" key="4">
    <source>
        <dbReference type="ARBA" id="ARBA00022679"/>
    </source>
</evidence>
<accession>A0AAJ6W0Q3</accession>
<keyword evidence="6" id="KW-0735">Signal-anchor</keyword>
<protein>
    <recommendedName>
        <fullName evidence="11">Hexosyltransferase</fullName>
        <ecNumber evidence="11">2.4.1.-</ecNumber>
    </recommendedName>
</protein>
<evidence type="ECO:0000256" key="9">
    <source>
        <dbReference type="ARBA" id="ARBA00023136"/>
    </source>
</evidence>
<dbReference type="Gene3D" id="3.90.550.50">
    <property type="match status" value="1"/>
</dbReference>
<comment type="similarity">
    <text evidence="2 11">Belongs to the glycosyltransferase 31 family.</text>
</comment>
<gene>
    <name evidence="13" type="primary">LOC100903911</name>
</gene>
<keyword evidence="8 11" id="KW-0333">Golgi apparatus</keyword>
<proteinExistence type="inferred from homology"/>
<dbReference type="GO" id="GO:0006493">
    <property type="term" value="P:protein O-linked glycosylation"/>
    <property type="evidence" value="ECO:0007669"/>
    <property type="project" value="TreeGrafter"/>
</dbReference>
<keyword evidence="4" id="KW-0808">Transferase</keyword>
<dbReference type="FunFam" id="3.90.550.50:FF:000001">
    <property type="entry name" value="Hexosyltransferase"/>
    <property type="match status" value="1"/>
</dbReference>
<evidence type="ECO:0000256" key="6">
    <source>
        <dbReference type="ARBA" id="ARBA00022968"/>
    </source>
</evidence>
<organism evidence="12 13">
    <name type="scientific">Galendromus occidentalis</name>
    <name type="common">western predatory mite</name>
    <dbReference type="NCBI Taxonomy" id="34638"/>
    <lineage>
        <taxon>Eukaryota</taxon>
        <taxon>Metazoa</taxon>
        <taxon>Ecdysozoa</taxon>
        <taxon>Arthropoda</taxon>
        <taxon>Chelicerata</taxon>
        <taxon>Arachnida</taxon>
        <taxon>Acari</taxon>
        <taxon>Parasitiformes</taxon>
        <taxon>Mesostigmata</taxon>
        <taxon>Gamasina</taxon>
        <taxon>Phytoseioidea</taxon>
        <taxon>Phytoseiidae</taxon>
        <taxon>Typhlodrominae</taxon>
        <taxon>Galendromus</taxon>
    </lineage>
</organism>
<evidence type="ECO:0000256" key="1">
    <source>
        <dbReference type="ARBA" id="ARBA00004323"/>
    </source>
</evidence>